<proteinExistence type="inferred from homology"/>
<gene>
    <name evidence="10" type="ORF">L3X38_014269</name>
</gene>
<organism evidence="10 11">
    <name type="scientific">Prunus dulcis</name>
    <name type="common">Almond</name>
    <name type="synonym">Amygdalus dulcis</name>
    <dbReference type="NCBI Taxonomy" id="3755"/>
    <lineage>
        <taxon>Eukaryota</taxon>
        <taxon>Viridiplantae</taxon>
        <taxon>Streptophyta</taxon>
        <taxon>Embryophyta</taxon>
        <taxon>Tracheophyta</taxon>
        <taxon>Spermatophyta</taxon>
        <taxon>Magnoliopsida</taxon>
        <taxon>eudicotyledons</taxon>
        <taxon>Gunneridae</taxon>
        <taxon>Pentapetalae</taxon>
        <taxon>rosids</taxon>
        <taxon>fabids</taxon>
        <taxon>Rosales</taxon>
        <taxon>Rosaceae</taxon>
        <taxon>Amygdaloideae</taxon>
        <taxon>Amygdaleae</taxon>
        <taxon>Prunus</taxon>
    </lineage>
</organism>
<comment type="subcellular location">
    <subcellularLocation>
        <location evidence="1 8">Cell membrane</location>
        <topology evidence="1 8">Multi-pass membrane protein</topology>
    </subcellularLocation>
</comment>
<keyword evidence="5 8" id="KW-0812">Transmembrane</keyword>
<dbReference type="EMBL" id="JAJFAZ020000002">
    <property type="protein sequence ID" value="KAI5346390.1"/>
    <property type="molecule type" value="Genomic_DNA"/>
</dbReference>
<evidence type="ECO:0000256" key="7">
    <source>
        <dbReference type="ARBA" id="ARBA00023136"/>
    </source>
</evidence>
<protein>
    <recommendedName>
        <fullName evidence="8">CASP-like protein</fullName>
    </recommendedName>
</protein>
<comment type="caution">
    <text evidence="10">The sequence shown here is derived from an EMBL/GenBank/DDBJ whole genome shotgun (WGS) entry which is preliminary data.</text>
</comment>
<evidence type="ECO:0000256" key="8">
    <source>
        <dbReference type="RuleBase" id="RU361233"/>
    </source>
</evidence>
<feature type="domain" description="Casparian strip membrane protein" evidence="9">
    <location>
        <begin position="10"/>
        <end position="92"/>
    </location>
</feature>
<feature type="transmembrane region" description="Helical" evidence="8">
    <location>
        <begin position="53"/>
        <end position="76"/>
    </location>
</feature>
<dbReference type="Proteomes" id="UP001054821">
    <property type="component" value="Chromosome 2"/>
</dbReference>
<evidence type="ECO:0000256" key="2">
    <source>
        <dbReference type="ARBA" id="ARBA00007651"/>
    </source>
</evidence>
<dbReference type="GO" id="GO:0005886">
    <property type="term" value="C:plasma membrane"/>
    <property type="evidence" value="ECO:0007669"/>
    <property type="project" value="UniProtKB-SubCell"/>
</dbReference>
<evidence type="ECO:0000259" key="9">
    <source>
        <dbReference type="Pfam" id="PF04535"/>
    </source>
</evidence>
<comment type="similarity">
    <text evidence="2 8">Belongs to the Casparian strip membrane proteins (CASP) family.</text>
</comment>
<evidence type="ECO:0000256" key="5">
    <source>
        <dbReference type="ARBA" id="ARBA00022692"/>
    </source>
</evidence>
<dbReference type="InterPro" id="IPR006702">
    <property type="entry name" value="CASP_dom"/>
</dbReference>
<keyword evidence="4 8" id="KW-1003">Cell membrane</keyword>
<feature type="transmembrane region" description="Helical" evidence="8">
    <location>
        <begin position="12"/>
        <end position="33"/>
    </location>
</feature>
<evidence type="ECO:0000256" key="3">
    <source>
        <dbReference type="ARBA" id="ARBA00011489"/>
    </source>
</evidence>
<dbReference type="PANTHER" id="PTHR33573:SF40">
    <property type="entry name" value="CASP-LIKE PROTEIN 4D2"/>
    <property type="match status" value="1"/>
</dbReference>
<evidence type="ECO:0000256" key="6">
    <source>
        <dbReference type="ARBA" id="ARBA00022989"/>
    </source>
</evidence>
<keyword evidence="11" id="KW-1185">Reference proteome</keyword>
<name>A0AAD4ZHU1_PRUDU</name>
<accession>A0AAD4ZHU1</accession>
<sequence length="185" mass="20207">MAVSMLSPTTTRIATLALRVLTAILLFASLIILLTNTQQFQGPTLHFYDRVGYSYAAVGIFLGLAYSIYQTVCAVIRIKKETEGNVVFDFYAEKGFFMINLLISFDSWRKLHVVSNVLVTAAVAGFVTTGQLVDDVVRQQGPSKFPLIERFVSLSNSSSGIVLVGCIFSSMLSVLSSCALARDDD</sequence>
<dbReference type="PANTHER" id="PTHR33573">
    <property type="entry name" value="CASP-LIKE PROTEIN 4A4"/>
    <property type="match status" value="1"/>
</dbReference>
<evidence type="ECO:0000256" key="1">
    <source>
        <dbReference type="ARBA" id="ARBA00004651"/>
    </source>
</evidence>
<comment type="subunit">
    <text evidence="3 8">Homodimer and heterodimers.</text>
</comment>
<feature type="transmembrane region" description="Helical" evidence="8">
    <location>
        <begin position="113"/>
        <end position="133"/>
    </location>
</feature>
<keyword evidence="7 8" id="KW-0472">Membrane</keyword>
<evidence type="ECO:0000256" key="4">
    <source>
        <dbReference type="ARBA" id="ARBA00022475"/>
    </source>
</evidence>
<evidence type="ECO:0000313" key="10">
    <source>
        <dbReference type="EMBL" id="KAI5346390.1"/>
    </source>
</evidence>
<dbReference type="Pfam" id="PF04535">
    <property type="entry name" value="CASP_dom"/>
    <property type="match status" value="1"/>
</dbReference>
<feature type="transmembrane region" description="Helical" evidence="8">
    <location>
        <begin position="160"/>
        <end position="181"/>
    </location>
</feature>
<dbReference type="AlphaFoldDB" id="A0AAD4ZHU1"/>
<evidence type="ECO:0000313" key="11">
    <source>
        <dbReference type="Proteomes" id="UP001054821"/>
    </source>
</evidence>
<reference evidence="10 11" key="1">
    <citation type="journal article" date="2022" name="G3 (Bethesda)">
        <title>Whole-genome sequence and methylome profiling of the almond [Prunus dulcis (Mill.) D.A. Webb] cultivar 'Nonpareil'.</title>
        <authorList>
            <person name="D'Amico-Willman K.M."/>
            <person name="Ouma W.Z."/>
            <person name="Meulia T."/>
            <person name="Sideli G.M."/>
            <person name="Gradziel T.M."/>
            <person name="Fresnedo-Ramirez J."/>
        </authorList>
    </citation>
    <scope>NUCLEOTIDE SEQUENCE [LARGE SCALE GENOMIC DNA]</scope>
    <source>
        <strain evidence="10">Clone GOH B32 T37-40</strain>
    </source>
</reference>
<keyword evidence="6 8" id="KW-1133">Transmembrane helix</keyword>